<feature type="domain" description="RNA polymerase sigma-70 region 2" evidence="6">
    <location>
        <begin position="29"/>
        <end position="97"/>
    </location>
</feature>
<dbReference type="GO" id="GO:0003677">
    <property type="term" value="F:DNA binding"/>
    <property type="evidence" value="ECO:0007669"/>
    <property type="project" value="UniProtKB-KW"/>
</dbReference>
<dbReference type="KEGG" id="aja:AJAP_14865"/>
<protein>
    <recommendedName>
        <fullName evidence="10">RNA polymerase sigma-70 region 2 domain-containing protein</fullName>
    </recommendedName>
</protein>
<dbReference type="InterPro" id="IPR027383">
    <property type="entry name" value="Znf_put"/>
</dbReference>
<keyword evidence="2" id="KW-0805">Transcription regulation</keyword>
<dbReference type="RefSeq" id="WP_038511781.1">
    <property type="nucleotide sequence ID" value="NZ_CP008953.1"/>
</dbReference>
<keyword evidence="3" id="KW-0731">Sigma factor</keyword>
<organism evidence="8 9">
    <name type="scientific">Amycolatopsis japonica</name>
    <dbReference type="NCBI Taxonomy" id="208439"/>
    <lineage>
        <taxon>Bacteria</taxon>
        <taxon>Bacillati</taxon>
        <taxon>Actinomycetota</taxon>
        <taxon>Actinomycetes</taxon>
        <taxon>Pseudonocardiales</taxon>
        <taxon>Pseudonocardiaceae</taxon>
        <taxon>Amycolatopsis</taxon>
        <taxon>Amycolatopsis japonica group</taxon>
    </lineage>
</organism>
<keyword evidence="4" id="KW-0238">DNA-binding</keyword>
<evidence type="ECO:0000313" key="8">
    <source>
        <dbReference type="EMBL" id="AIG75849.1"/>
    </source>
</evidence>
<evidence type="ECO:0000256" key="5">
    <source>
        <dbReference type="ARBA" id="ARBA00023163"/>
    </source>
</evidence>
<dbReference type="InterPro" id="IPR039425">
    <property type="entry name" value="RNA_pol_sigma-70-like"/>
</dbReference>
<name>A0A075UTM7_9PSEU</name>
<dbReference type="NCBIfam" id="TIGR02937">
    <property type="entry name" value="sigma70-ECF"/>
    <property type="match status" value="1"/>
</dbReference>
<dbReference type="STRING" id="208439.AJAP_14865"/>
<evidence type="ECO:0000259" key="6">
    <source>
        <dbReference type="Pfam" id="PF04542"/>
    </source>
</evidence>
<dbReference type="AlphaFoldDB" id="A0A075UTM7"/>
<dbReference type="Pfam" id="PF13490">
    <property type="entry name" value="zf-HC2"/>
    <property type="match status" value="1"/>
</dbReference>
<evidence type="ECO:0000259" key="7">
    <source>
        <dbReference type="Pfam" id="PF13490"/>
    </source>
</evidence>
<evidence type="ECO:0000256" key="2">
    <source>
        <dbReference type="ARBA" id="ARBA00023015"/>
    </source>
</evidence>
<dbReference type="EMBL" id="CP008953">
    <property type="protein sequence ID" value="AIG75849.1"/>
    <property type="molecule type" value="Genomic_DNA"/>
</dbReference>
<dbReference type="InterPro" id="IPR013324">
    <property type="entry name" value="RNA_pol_sigma_r3/r4-like"/>
</dbReference>
<reference evidence="8 9" key="1">
    <citation type="journal article" date="2014" name="J. Biotechnol.">
        <title>Complete genome sequence of the actinobacterium Amycolatopsis japonica MG417-CF17(T) (=DSM 44213T) producing (S,S)-N,N'-ethylenediaminedisuccinic acid.</title>
        <authorList>
            <person name="Stegmann E."/>
            <person name="Albersmeier A."/>
            <person name="Spohn M."/>
            <person name="Gert H."/>
            <person name="Weber T."/>
            <person name="Wohlleben W."/>
            <person name="Kalinowski J."/>
            <person name="Ruckert C."/>
        </authorList>
    </citation>
    <scope>NUCLEOTIDE SEQUENCE [LARGE SCALE GENOMIC DNA]</scope>
    <source>
        <strain evidence="9">MG417-CF17 (DSM 44213)</strain>
    </source>
</reference>
<comment type="similarity">
    <text evidence="1">Belongs to the sigma-70 factor family. ECF subfamily.</text>
</comment>
<sequence length="252" mass="27406">MRNDVEDTTADATLLDAFRAGDIAAGETLFRRHAEPLRRIAAGWVADPAERDDLVAEAFVRVLSVIRDGGGPRENLRPYLAVTIRNLAAKWSRHHKRVELYGTTPAVEEAAGVVGAEELVILRSNARLAWTAYCALPGRWRTVLWRTEAEGDSPKVVAPLLGVSPNGASVLALRAREGLRQAFLQAQVPETGTPCCQEARRRMGAWLRGGVPGRRADLIAAHLAGCEPCRTVATRLDEVNREMPPGVRAVPA</sequence>
<accession>A0A075UTM7</accession>
<dbReference type="Proteomes" id="UP000028492">
    <property type="component" value="Chromosome"/>
</dbReference>
<evidence type="ECO:0000256" key="4">
    <source>
        <dbReference type="ARBA" id="ARBA00023125"/>
    </source>
</evidence>
<dbReference type="Gene3D" id="1.10.1740.10">
    <property type="match status" value="1"/>
</dbReference>
<evidence type="ECO:0000256" key="3">
    <source>
        <dbReference type="ARBA" id="ARBA00023082"/>
    </source>
</evidence>
<dbReference type="InterPro" id="IPR013325">
    <property type="entry name" value="RNA_pol_sigma_r2"/>
</dbReference>
<proteinExistence type="inferred from homology"/>
<dbReference type="HOGENOM" id="CLU_021839_0_0_11"/>
<keyword evidence="5" id="KW-0804">Transcription</keyword>
<dbReference type="PANTHER" id="PTHR43133:SF8">
    <property type="entry name" value="RNA POLYMERASE SIGMA FACTOR HI_1459-RELATED"/>
    <property type="match status" value="1"/>
</dbReference>
<gene>
    <name evidence="8" type="ORF">AJAP_14865</name>
</gene>
<dbReference type="GO" id="GO:0006352">
    <property type="term" value="P:DNA-templated transcription initiation"/>
    <property type="evidence" value="ECO:0007669"/>
    <property type="project" value="InterPro"/>
</dbReference>
<dbReference type="GO" id="GO:0016987">
    <property type="term" value="F:sigma factor activity"/>
    <property type="evidence" value="ECO:0007669"/>
    <property type="project" value="UniProtKB-KW"/>
</dbReference>
<dbReference type="SUPFAM" id="SSF88659">
    <property type="entry name" value="Sigma3 and sigma4 domains of RNA polymerase sigma factors"/>
    <property type="match status" value="1"/>
</dbReference>
<evidence type="ECO:0008006" key="10">
    <source>
        <dbReference type="Google" id="ProtNLM"/>
    </source>
</evidence>
<dbReference type="InterPro" id="IPR014284">
    <property type="entry name" value="RNA_pol_sigma-70_dom"/>
</dbReference>
<dbReference type="PANTHER" id="PTHR43133">
    <property type="entry name" value="RNA POLYMERASE ECF-TYPE SIGMA FACTO"/>
    <property type="match status" value="1"/>
</dbReference>
<dbReference type="eggNOG" id="COG1595">
    <property type="taxonomic scope" value="Bacteria"/>
</dbReference>
<dbReference type="Pfam" id="PF04542">
    <property type="entry name" value="Sigma70_r2"/>
    <property type="match status" value="1"/>
</dbReference>
<dbReference type="SUPFAM" id="SSF88946">
    <property type="entry name" value="Sigma2 domain of RNA polymerase sigma factors"/>
    <property type="match status" value="1"/>
</dbReference>
<evidence type="ECO:0000313" key="9">
    <source>
        <dbReference type="Proteomes" id="UP000028492"/>
    </source>
</evidence>
<evidence type="ECO:0000256" key="1">
    <source>
        <dbReference type="ARBA" id="ARBA00010641"/>
    </source>
</evidence>
<dbReference type="InterPro" id="IPR007627">
    <property type="entry name" value="RNA_pol_sigma70_r2"/>
</dbReference>
<keyword evidence="9" id="KW-1185">Reference proteome</keyword>
<feature type="domain" description="Putative zinc-finger" evidence="7">
    <location>
        <begin position="196"/>
        <end position="230"/>
    </location>
</feature>